<comment type="caution">
    <text evidence="3">The sequence shown here is derived from an EMBL/GenBank/DDBJ whole genome shotgun (WGS) entry which is preliminary data.</text>
</comment>
<dbReference type="InterPro" id="IPR042178">
    <property type="entry name" value="Serpin_sf_1"/>
</dbReference>
<dbReference type="EMBL" id="BONR01000001">
    <property type="protein sequence ID" value="GIG53954.1"/>
    <property type="molecule type" value="Genomic_DNA"/>
</dbReference>
<dbReference type="SUPFAM" id="SSF56574">
    <property type="entry name" value="Serpins"/>
    <property type="match status" value="1"/>
</dbReference>
<dbReference type="InterPro" id="IPR036186">
    <property type="entry name" value="Serpin_sf"/>
</dbReference>
<dbReference type="GO" id="GO:0006508">
    <property type="term" value="P:proteolysis"/>
    <property type="evidence" value="ECO:0007669"/>
    <property type="project" value="UniProtKB-KW"/>
</dbReference>
<dbReference type="PROSITE" id="PS00284">
    <property type="entry name" value="SERPIN"/>
    <property type="match status" value="1"/>
</dbReference>
<dbReference type="AlphaFoldDB" id="A0A919Q1L2"/>
<comment type="similarity">
    <text evidence="1">Belongs to the serpin family.</text>
</comment>
<accession>A0A919Q1L2</accession>
<evidence type="ECO:0000313" key="3">
    <source>
        <dbReference type="EMBL" id="GIG53954.1"/>
    </source>
</evidence>
<dbReference type="Gene3D" id="2.30.39.10">
    <property type="entry name" value="Alpha-1-antitrypsin, domain 1"/>
    <property type="match status" value="1"/>
</dbReference>
<dbReference type="Pfam" id="PF00079">
    <property type="entry name" value="Serpin"/>
    <property type="match status" value="1"/>
</dbReference>
<feature type="domain" description="Serpin" evidence="2">
    <location>
        <begin position="34"/>
        <end position="402"/>
    </location>
</feature>
<dbReference type="GO" id="GO:0004867">
    <property type="term" value="F:serine-type endopeptidase inhibitor activity"/>
    <property type="evidence" value="ECO:0007669"/>
    <property type="project" value="InterPro"/>
</dbReference>
<dbReference type="InterPro" id="IPR042185">
    <property type="entry name" value="Serpin_sf_2"/>
</dbReference>
<protein>
    <submittedName>
        <fullName evidence="3">Serine protease</fullName>
    </submittedName>
</protein>
<sequence length="404" mass="42213">MRLADGMTSPPAERPQPCSELVPSLARGIDEAGYAIFRACASGTDNTVVSPASIGLAFGMADAGASGQLAVAIAAGFGLPASGRERLAAFNAYQQRLSTAPDAASADPATGEAVEPPTVVVANRVFTDAGDEPRPEYREVLATWFGAGAESVPLRTEPGAAAERMNAWVDEHTQGLVRDLFAAESFSEASRLVLLNALAMTATWRDELLPEDTEDEPFTRLDGSQVDVPLMDATATAAGVAEIDGGVAAALAYAGGQLEMVVIVPESGRFEQMRDRMGTALMEELDLSWLHSGCTVRLPRFEAASTVALRDVMADALGVEGLFDTDGLDGIGDHLQIADAIHATSVIVDEKGTEAAAVTGIGIALTGAPLEWLDVRADQPFLYVIRDVDTGAALFVGQVLDPSP</sequence>
<dbReference type="PANTHER" id="PTHR11461:SF211">
    <property type="entry name" value="GH10112P-RELATED"/>
    <property type="match status" value="1"/>
</dbReference>
<dbReference type="GO" id="GO:0008233">
    <property type="term" value="F:peptidase activity"/>
    <property type="evidence" value="ECO:0007669"/>
    <property type="project" value="UniProtKB-KW"/>
</dbReference>
<keyword evidence="4" id="KW-1185">Reference proteome</keyword>
<reference evidence="3" key="1">
    <citation type="submission" date="2021-01" db="EMBL/GenBank/DDBJ databases">
        <title>Whole genome shotgun sequence of Demequina activiva NBRC 110675.</title>
        <authorList>
            <person name="Komaki H."/>
            <person name="Tamura T."/>
        </authorList>
    </citation>
    <scope>NUCLEOTIDE SEQUENCE</scope>
    <source>
        <strain evidence="3">NBRC 110675</strain>
    </source>
</reference>
<keyword evidence="3" id="KW-0378">Hydrolase</keyword>
<evidence type="ECO:0000259" key="2">
    <source>
        <dbReference type="SMART" id="SM00093"/>
    </source>
</evidence>
<dbReference type="SMART" id="SM00093">
    <property type="entry name" value="SERPIN"/>
    <property type="match status" value="1"/>
</dbReference>
<name>A0A919Q1L2_9MICO</name>
<evidence type="ECO:0000313" key="4">
    <source>
        <dbReference type="Proteomes" id="UP000652354"/>
    </source>
</evidence>
<dbReference type="InterPro" id="IPR000215">
    <property type="entry name" value="Serpin_fam"/>
</dbReference>
<dbReference type="InterPro" id="IPR023795">
    <property type="entry name" value="Serpin_CS"/>
</dbReference>
<keyword evidence="3" id="KW-0645">Protease</keyword>
<dbReference type="Gene3D" id="3.30.497.10">
    <property type="entry name" value="Antithrombin, subunit I, domain 2"/>
    <property type="match status" value="1"/>
</dbReference>
<evidence type="ECO:0000256" key="1">
    <source>
        <dbReference type="RuleBase" id="RU000411"/>
    </source>
</evidence>
<dbReference type="GO" id="GO:0005615">
    <property type="term" value="C:extracellular space"/>
    <property type="evidence" value="ECO:0007669"/>
    <property type="project" value="InterPro"/>
</dbReference>
<dbReference type="CDD" id="cd19590">
    <property type="entry name" value="serpin_thermopin-like"/>
    <property type="match status" value="1"/>
</dbReference>
<organism evidence="3 4">
    <name type="scientific">Demequina activiva</name>
    <dbReference type="NCBI Taxonomy" id="1582364"/>
    <lineage>
        <taxon>Bacteria</taxon>
        <taxon>Bacillati</taxon>
        <taxon>Actinomycetota</taxon>
        <taxon>Actinomycetes</taxon>
        <taxon>Micrococcales</taxon>
        <taxon>Demequinaceae</taxon>
        <taxon>Demequina</taxon>
    </lineage>
</organism>
<gene>
    <name evidence="3" type="ORF">Dac01nite_07060</name>
</gene>
<dbReference type="InterPro" id="IPR023796">
    <property type="entry name" value="Serpin_dom"/>
</dbReference>
<dbReference type="Proteomes" id="UP000652354">
    <property type="component" value="Unassembled WGS sequence"/>
</dbReference>
<dbReference type="PANTHER" id="PTHR11461">
    <property type="entry name" value="SERINE PROTEASE INHIBITOR, SERPIN"/>
    <property type="match status" value="1"/>
</dbReference>
<proteinExistence type="inferred from homology"/>